<proteinExistence type="predicted"/>
<accession>A0AA88GMX3</accession>
<dbReference type="Proteomes" id="UP000816034">
    <property type="component" value="Unassembled WGS sequence"/>
</dbReference>
<organism evidence="3 4">
    <name type="scientific">Naegleria lovaniensis</name>
    <name type="common">Amoeba</name>
    <dbReference type="NCBI Taxonomy" id="51637"/>
    <lineage>
        <taxon>Eukaryota</taxon>
        <taxon>Discoba</taxon>
        <taxon>Heterolobosea</taxon>
        <taxon>Tetramitia</taxon>
        <taxon>Eutetramitia</taxon>
        <taxon>Vahlkampfiidae</taxon>
        <taxon>Naegleria</taxon>
    </lineage>
</organism>
<keyword evidence="4" id="KW-1185">Reference proteome</keyword>
<evidence type="ECO:0000256" key="2">
    <source>
        <dbReference type="SAM" id="MobiDB-lite"/>
    </source>
</evidence>
<protein>
    <submittedName>
        <fullName evidence="3">Uncharacterized protein</fullName>
    </submittedName>
</protein>
<feature type="region of interest" description="Disordered" evidence="2">
    <location>
        <begin position="13"/>
        <end position="32"/>
    </location>
</feature>
<evidence type="ECO:0000313" key="3">
    <source>
        <dbReference type="EMBL" id="KAG2379341.1"/>
    </source>
</evidence>
<sequence length="425" mass="49392">MFPVLSEKKVHLSLSGTGDDELGSSSFQPKFSSSPIRTFSLPTGNAGRLKDRLKEKSSKGYKSIVHRLHQHLETEKMNQQEAKTEMYQRQASKMKKWNRLISSIDSWTLHSIEYHMKEKDKLRNSLPCFTQSSVHYDEKKKEELIKLATLEAKERCTIRKRVQEKRASLDAFERLLQYQYKRRKAFENGQLTLFKDEYYEEEMKNFMKEEIVSSVIEKAVNTSHTSMINDISHSNSEPIELDLGSPRTVLTSVNIVKRMPDEKVFFLTKDEINKLEAIKEQKRLENERLLELERQRKEEEKQQLQLLMEPPTHNDSVVEESKNDLDNIVSEESNHRASQTASDATQAIHQIVNGIIQNIITRCEIQKVVSHIVAGVIKSHSQENKNIISIQKEREPSIIINNIVKEIITRVVDKNQFRDKVGFTI</sequence>
<keyword evidence="1" id="KW-0175">Coiled coil</keyword>
<feature type="coiled-coil region" evidence="1">
    <location>
        <begin position="267"/>
        <end position="309"/>
    </location>
</feature>
<dbReference type="AlphaFoldDB" id="A0AA88GMX3"/>
<evidence type="ECO:0000313" key="4">
    <source>
        <dbReference type="Proteomes" id="UP000816034"/>
    </source>
</evidence>
<dbReference type="EMBL" id="PYSW02000029">
    <property type="protein sequence ID" value="KAG2379341.1"/>
    <property type="molecule type" value="Genomic_DNA"/>
</dbReference>
<comment type="caution">
    <text evidence="3">The sequence shown here is derived from an EMBL/GenBank/DDBJ whole genome shotgun (WGS) entry which is preliminary data.</text>
</comment>
<dbReference type="RefSeq" id="XP_044546603.1">
    <property type="nucleotide sequence ID" value="XM_044697450.1"/>
</dbReference>
<evidence type="ECO:0000256" key="1">
    <source>
        <dbReference type="SAM" id="Coils"/>
    </source>
</evidence>
<reference evidence="3 4" key="1">
    <citation type="journal article" date="2018" name="BMC Genomics">
        <title>The genome of Naegleria lovaniensis, the basis for a comparative approach to unravel pathogenicity factors of the human pathogenic amoeba N. fowleri.</title>
        <authorList>
            <person name="Liechti N."/>
            <person name="Schurch N."/>
            <person name="Bruggmann R."/>
            <person name="Wittwer M."/>
        </authorList>
    </citation>
    <scope>NUCLEOTIDE SEQUENCE [LARGE SCALE GENOMIC DNA]</scope>
    <source>
        <strain evidence="3 4">ATCC 30569</strain>
    </source>
</reference>
<dbReference type="GeneID" id="68099934"/>
<gene>
    <name evidence="3" type="ORF">C9374_007480</name>
</gene>
<name>A0AA88GMX3_NAELO</name>